<accession>A0A4P9XYL7</accession>
<feature type="compositionally biased region" description="Acidic residues" evidence="1">
    <location>
        <begin position="108"/>
        <end position="118"/>
    </location>
</feature>
<proteinExistence type="predicted"/>
<sequence>MSCLAFLVFGHSTPLFTSGYRVKTEHTLNMEESRIEMSQARETPPDYNSLPAYPEACMLPYPQSHLDGIAQSCSNAAGGFDRSGVVEDQEKQNRDEVHEPEATNGTSSEEEEEEDVYEVEDIIDDVFRREVSTFLTRKVIS</sequence>
<feature type="compositionally biased region" description="Basic and acidic residues" evidence="1">
    <location>
        <begin position="84"/>
        <end position="101"/>
    </location>
</feature>
<dbReference type="AlphaFoldDB" id="A0A4P9XYL7"/>
<reference evidence="3" key="1">
    <citation type="journal article" date="2018" name="Nat. Microbiol.">
        <title>Leveraging single-cell genomics to expand the fungal tree of life.</title>
        <authorList>
            <person name="Ahrendt S.R."/>
            <person name="Quandt C.A."/>
            <person name="Ciobanu D."/>
            <person name="Clum A."/>
            <person name="Salamov A."/>
            <person name="Andreopoulos B."/>
            <person name="Cheng J.F."/>
            <person name="Woyke T."/>
            <person name="Pelin A."/>
            <person name="Henrissat B."/>
            <person name="Reynolds N.K."/>
            <person name="Benny G.L."/>
            <person name="Smith M.E."/>
            <person name="James T.Y."/>
            <person name="Grigoriev I.V."/>
        </authorList>
    </citation>
    <scope>NUCLEOTIDE SEQUENCE [LARGE SCALE GENOMIC DNA]</scope>
</reference>
<gene>
    <name evidence="2" type="ORF">BJ684DRAFT_21897</name>
</gene>
<evidence type="ECO:0000256" key="1">
    <source>
        <dbReference type="SAM" id="MobiDB-lite"/>
    </source>
</evidence>
<dbReference type="EMBL" id="KZ988837">
    <property type="protein sequence ID" value="RKP11525.1"/>
    <property type="molecule type" value="Genomic_DNA"/>
</dbReference>
<evidence type="ECO:0000313" key="3">
    <source>
        <dbReference type="Proteomes" id="UP000267251"/>
    </source>
</evidence>
<protein>
    <submittedName>
        <fullName evidence="2">Uncharacterized protein</fullName>
    </submittedName>
</protein>
<dbReference type="Proteomes" id="UP000267251">
    <property type="component" value="Unassembled WGS sequence"/>
</dbReference>
<evidence type="ECO:0000313" key="2">
    <source>
        <dbReference type="EMBL" id="RKP11525.1"/>
    </source>
</evidence>
<feature type="region of interest" description="Disordered" evidence="1">
    <location>
        <begin position="79"/>
        <end position="118"/>
    </location>
</feature>
<name>A0A4P9XYL7_9FUNG</name>
<organism evidence="2 3">
    <name type="scientific">Piptocephalis cylindrospora</name>
    <dbReference type="NCBI Taxonomy" id="1907219"/>
    <lineage>
        <taxon>Eukaryota</taxon>
        <taxon>Fungi</taxon>
        <taxon>Fungi incertae sedis</taxon>
        <taxon>Zoopagomycota</taxon>
        <taxon>Zoopagomycotina</taxon>
        <taxon>Zoopagomycetes</taxon>
        <taxon>Zoopagales</taxon>
        <taxon>Piptocephalidaceae</taxon>
        <taxon>Piptocephalis</taxon>
    </lineage>
</organism>
<keyword evidence="3" id="KW-1185">Reference proteome</keyword>